<keyword evidence="3" id="KW-1185">Reference proteome</keyword>
<dbReference type="Proteomes" id="UP000292702">
    <property type="component" value="Unassembled WGS sequence"/>
</dbReference>
<evidence type="ECO:0000313" key="2">
    <source>
        <dbReference type="EMBL" id="TCD59928.1"/>
    </source>
</evidence>
<sequence length="162" mass="18555">MLSPFTQRTLQPKARLLHHRTAYGLIWISMRPDVTWTDFGGSDGVRRESESPPPLAPSTYQPPHTPLSSDIFLRHFALYSVHRLRSRRPWPSRVALSVSNYARHCDADVADVADVCSSLQDFGRSHLVSSEHRGLSYLSREEMTHTRVFDFPWTHPSQDFPA</sequence>
<protein>
    <submittedName>
        <fullName evidence="2">Uncharacterized protein</fullName>
    </submittedName>
</protein>
<organism evidence="2 3">
    <name type="scientific">Steccherinum ochraceum</name>
    <dbReference type="NCBI Taxonomy" id="92696"/>
    <lineage>
        <taxon>Eukaryota</taxon>
        <taxon>Fungi</taxon>
        <taxon>Dikarya</taxon>
        <taxon>Basidiomycota</taxon>
        <taxon>Agaricomycotina</taxon>
        <taxon>Agaricomycetes</taxon>
        <taxon>Polyporales</taxon>
        <taxon>Steccherinaceae</taxon>
        <taxon>Steccherinum</taxon>
    </lineage>
</organism>
<gene>
    <name evidence="2" type="ORF">EIP91_011036</name>
</gene>
<reference evidence="2 3" key="1">
    <citation type="submission" date="2018-11" db="EMBL/GenBank/DDBJ databases">
        <title>Genome assembly of Steccherinum ochraceum LE-BIN_3174, the white-rot fungus of the Steccherinaceae family (The Residual Polyporoid clade, Polyporales, Basidiomycota).</title>
        <authorList>
            <person name="Fedorova T.V."/>
            <person name="Glazunova O.A."/>
            <person name="Landesman E.O."/>
            <person name="Moiseenko K.V."/>
            <person name="Psurtseva N.V."/>
            <person name="Savinova O.S."/>
            <person name="Shakhova N.V."/>
            <person name="Tyazhelova T.V."/>
            <person name="Vasina D.V."/>
        </authorList>
    </citation>
    <scope>NUCLEOTIDE SEQUENCE [LARGE SCALE GENOMIC DNA]</scope>
    <source>
        <strain evidence="2 3">LE-BIN_3174</strain>
    </source>
</reference>
<evidence type="ECO:0000256" key="1">
    <source>
        <dbReference type="SAM" id="MobiDB-lite"/>
    </source>
</evidence>
<accession>A0A4R0R8E2</accession>
<feature type="region of interest" description="Disordered" evidence="1">
    <location>
        <begin position="41"/>
        <end position="63"/>
    </location>
</feature>
<proteinExistence type="predicted"/>
<dbReference type="AlphaFoldDB" id="A0A4R0R8E2"/>
<name>A0A4R0R8E2_9APHY</name>
<evidence type="ECO:0000313" key="3">
    <source>
        <dbReference type="Proteomes" id="UP000292702"/>
    </source>
</evidence>
<dbReference type="EMBL" id="RWJN01000698">
    <property type="protein sequence ID" value="TCD59928.1"/>
    <property type="molecule type" value="Genomic_DNA"/>
</dbReference>
<comment type="caution">
    <text evidence="2">The sequence shown here is derived from an EMBL/GenBank/DDBJ whole genome shotgun (WGS) entry which is preliminary data.</text>
</comment>